<dbReference type="AlphaFoldDB" id="A0A166L207"/>
<dbReference type="OrthoDB" id="3067694at2759"/>
<feature type="region of interest" description="Disordered" evidence="1">
    <location>
        <begin position="1"/>
        <end position="116"/>
    </location>
</feature>
<dbReference type="EMBL" id="KV417539">
    <property type="protein sequence ID" value="KZP22492.1"/>
    <property type="molecule type" value="Genomic_DNA"/>
</dbReference>
<reference evidence="2 3" key="1">
    <citation type="journal article" date="2016" name="Mol. Biol. Evol.">
        <title>Comparative Genomics of Early-Diverging Mushroom-Forming Fungi Provides Insights into the Origins of Lignocellulose Decay Capabilities.</title>
        <authorList>
            <person name="Nagy L.G."/>
            <person name="Riley R."/>
            <person name="Tritt A."/>
            <person name="Adam C."/>
            <person name="Daum C."/>
            <person name="Floudas D."/>
            <person name="Sun H."/>
            <person name="Yadav J.S."/>
            <person name="Pangilinan J."/>
            <person name="Larsson K.H."/>
            <person name="Matsuura K."/>
            <person name="Barry K."/>
            <person name="Labutti K."/>
            <person name="Kuo R."/>
            <person name="Ohm R.A."/>
            <person name="Bhattacharya S.S."/>
            <person name="Shirouzu T."/>
            <person name="Yoshinaga Y."/>
            <person name="Martin F.M."/>
            <person name="Grigoriev I.V."/>
            <person name="Hibbett D.S."/>
        </authorList>
    </citation>
    <scope>NUCLEOTIDE SEQUENCE [LARGE SCALE GENOMIC DNA]</scope>
    <source>
        <strain evidence="2 3">CBS 109695</strain>
    </source>
</reference>
<gene>
    <name evidence="2" type="ORF">FIBSPDRAFT_952862</name>
</gene>
<evidence type="ECO:0000313" key="3">
    <source>
        <dbReference type="Proteomes" id="UP000076532"/>
    </source>
</evidence>
<organism evidence="2 3">
    <name type="scientific">Athelia psychrophila</name>
    <dbReference type="NCBI Taxonomy" id="1759441"/>
    <lineage>
        <taxon>Eukaryota</taxon>
        <taxon>Fungi</taxon>
        <taxon>Dikarya</taxon>
        <taxon>Basidiomycota</taxon>
        <taxon>Agaricomycotina</taxon>
        <taxon>Agaricomycetes</taxon>
        <taxon>Agaricomycetidae</taxon>
        <taxon>Atheliales</taxon>
        <taxon>Atheliaceae</taxon>
        <taxon>Athelia</taxon>
    </lineage>
</organism>
<keyword evidence="3" id="KW-1185">Reference proteome</keyword>
<proteinExistence type="predicted"/>
<feature type="compositionally biased region" description="Basic and acidic residues" evidence="1">
    <location>
        <begin position="47"/>
        <end position="57"/>
    </location>
</feature>
<protein>
    <submittedName>
        <fullName evidence="2">Uncharacterized protein</fullName>
    </submittedName>
</protein>
<feature type="region of interest" description="Disordered" evidence="1">
    <location>
        <begin position="208"/>
        <end position="263"/>
    </location>
</feature>
<evidence type="ECO:0000256" key="1">
    <source>
        <dbReference type="SAM" id="MobiDB-lite"/>
    </source>
</evidence>
<evidence type="ECO:0000313" key="2">
    <source>
        <dbReference type="EMBL" id="KZP22492.1"/>
    </source>
</evidence>
<dbReference type="Proteomes" id="UP000076532">
    <property type="component" value="Unassembled WGS sequence"/>
</dbReference>
<sequence>MTNVDRSSGGRASRAKPNSVMIVNDDGGPCGPSANSWPSPKSETDEDATHVGKRGSDVFDEAVTSNKKARSEPAFAQEASGASNKRQRDEGDDLEEAPVRKSARKSVPSSKANEVVNNRLRAVDNIAMPNGIAQPLKSVASRMDSNIPDEHRDHIGTMVRAELARLKVKAGVERADGAAKSTKTEDDDAADVSIPEKKLVKVEKSGNVFTDDEDDGEIGTSLERTESGTFSGKLSDGEEQISPTAHRSNGKAKANGKALQFDRSPMSDDDVAILDEEAALMKVAMRESVASIAKSNPGDGSKRLYGEDSFILNPADIEGVHPEAMKNNGVRKNKRVTVEECDDDRDDYAVRGSGNKTSGRALLEDDRDEDVQDMVYLEDLEARGLPVPINCEVSNVDDQDPLLRYNHLVPLRGGKEFTSWSQMLGPGLVMPSAWPEQIPSMSMSQLRSVLEFQSHGTFFNPSRADPAEMGHSPSSGSSYLTLPGQAQSFLTLTTCVMTTACNIFRPKEIMGESRRVISGIPHSFEYQRMEASILAAFHENSAAAQIAQDAITFSTAKAGTGSANGSPAKNPSKMFRQVAGTGSSASVFARPRMNLQGIQTVPVLDARGTRFNTSSSLARLDKILPPFRQEVPDGSCAWIGYTVNRYAAQKGISVSFNLLWVVVLGIPE</sequence>
<dbReference type="STRING" id="436010.A0A166L207"/>
<name>A0A166L207_9AGAM</name>
<accession>A0A166L207</accession>
<feature type="compositionally biased region" description="Polar residues" evidence="1">
    <location>
        <begin position="107"/>
        <end position="116"/>
    </location>
</feature>